<dbReference type="SMART" id="SM01003">
    <property type="entry name" value="AlaDh_PNT_N"/>
    <property type="match status" value="1"/>
</dbReference>
<dbReference type="PANTHER" id="PTHR11133">
    <property type="entry name" value="SACCHAROPINE DEHYDROGENASE"/>
    <property type="match status" value="1"/>
</dbReference>
<dbReference type="SUPFAM" id="SSF52283">
    <property type="entry name" value="Formate/glycerate dehydrogenase catalytic domain-like"/>
    <property type="match status" value="1"/>
</dbReference>
<keyword evidence="1" id="KW-0560">Oxidoreductase</keyword>
<evidence type="ECO:0000313" key="4">
    <source>
        <dbReference type="EMBL" id="CAD9077357.1"/>
    </source>
</evidence>
<reference evidence="4" key="1">
    <citation type="submission" date="2021-01" db="EMBL/GenBank/DDBJ databases">
        <authorList>
            <person name="Corre E."/>
            <person name="Pelletier E."/>
            <person name="Niang G."/>
            <person name="Scheremetjew M."/>
            <person name="Finn R."/>
            <person name="Kale V."/>
            <person name="Holt S."/>
            <person name="Cochrane G."/>
            <person name="Meng A."/>
            <person name="Brown T."/>
            <person name="Cohen L."/>
        </authorList>
    </citation>
    <scope>NUCLEOTIDE SEQUENCE</scope>
    <source>
        <strain evidence="4">WS</strain>
    </source>
</reference>
<proteinExistence type="predicted"/>
<evidence type="ECO:0000259" key="3">
    <source>
        <dbReference type="SMART" id="SM01003"/>
    </source>
</evidence>
<feature type="domain" description="Alanine dehydrogenase/pyridine nucleotide transhydrogenase N-terminal" evidence="3">
    <location>
        <begin position="12"/>
        <end position="170"/>
    </location>
</feature>
<gene>
    <name evidence="4" type="ORF">PCOS0759_LOCUS588</name>
</gene>
<dbReference type="Pfam" id="PF05222">
    <property type="entry name" value="AlaDh_PNT_N"/>
    <property type="match status" value="1"/>
</dbReference>
<dbReference type="InterPro" id="IPR051168">
    <property type="entry name" value="AASS"/>
</dbReference>
<dbReference type="InterPro" id="IPR007698">
    <property type="entry name" value="AlaDH/PNT_NAD(H)-bd"/>
</dbReference>
<evidence type="ECO:0008006" key="5">
    <source>
        <dbReference type="Google" id="ProtNLM"/>
    </source>
</evidence>
<accession>A0A7S1KL63</accession>
<dbReference type="GO" id="GO:0005737">
    <property type="term" value="C:cytoplasm"/>
    <property type="evidence" value="ECO:0007669"/>
    <property type="project" value="TreeGrafter"/>
</dbReference>
<dbReference type="GO" id="GO:0019878">
    <property type="term" value="P:lysine biosynthetic process via aminoadipic acid"/>
    <property type="evidence" value="ECO:0007669"/>
    <property type="project" value="TreeGrafter"/>
</dbReference>
<dbReference type="Gene3D" id="3.40.50.720">
    <property type="entry name" value="NAD(P)-binding Rossmann-like Domain"/>
    <property type="match status" value="1"/>
</dbReference>
<dbReference type="SMART" id="SM01002">
    <property type="entry name" value="AlaDh_PNT_C"/>
    <property type="match status" value="1"/>
</dbReference>
<dbReference type="AlphaFoldDB" id="A0A7S1KL63"/>
<dbReference type="GO" id="GO:0004753">
    <property type="term" value="F:saccharopine dehydrogenase activity"/>
    <property type="evidence" value="ECO:0007669"/>
    <property type="project" value="TreeGrafter"/>
</dbReference>
<sequence length="432" mass="49554">MTLSTSTKPLILLRAEYKPNEHRTPLTPSHLSSLTHKYNFIVETSQERIFSDKEYENAGAKIVNQGEWLHFCERYDKDGTGYVLGLKELPEPKEVMQCEIKDESKKIPIETPFAVRHRHIMFAHCYKYQNDWKSTMQRFKEGNAELLDLEFLQWDNGRRVAAFGRAAGFAGMAVGMLGYVAQQQQLEKNPQAQNVNLQLDWYRNNADLVNLVKKQLATLKEQPVVLVLGALGRCGGGAVQFAREAGLPEEKVIQWDLEETKVGGPFLELLLKPHILVNCIYVNGKIPPFIDQELLSQVDSRKERRLSVFVDVSCEMSQNNPFPINNKITTFPDPLRRLVQPLEGVPPLDCCAIDHLPAMIPRQSSEDFSQDLYETLARLGDADTTRELDQLEKLAKETDENDPEMDEKKHLRVWYRAKALFQKKLRELEESQ</sequence>
<feature type="domain" description="Alanine dehydrogenase/pyridine nucleotide transhydrogenase NAD(H)-binding" evidence="2">
    <location>
        <begin position="208"/>
        <end position="352"/>
    </location>
</feature>
<dbReference type="EMBL" id="HBGD01000731">
    <property type="protein sequence ID" value="CAD9077357.1"/>
    <property type="molecule type" value="Transcribed_RNA"/>
</dbReference>
<name>A0A7S1KL63_9EUKA</name>
<evidence type="ECO:0000259" key="2">
    <source>
        <dbReference type="SMART" id="SM01002"/>
    </source>
</evidence>
<dbReference type="PANTHER" id="PTHR11133:SF23">
    <property type="entry name" value="SACCHAROPINE DEHYDROGENASE [NAD(+), L-LYSINE-FORMING]"/>
    <property type="match status" value="1"/>
</dbReference>
<protein>
    <recommendedName>
        <fullName evidence="5">Saccharopine dehydrogenase (NAD(+), L-lysine-forming)</fullName>
    </recommendedName>
</protein>
<dbReference type="InterPro" id="IPR007886">
    <property type="entry name" value="AlaDH/PNT_N"/>
</dbReference>
<evidence type="ECO:0000256" key="1">
    <source>
        <dbReference type="ARBA" id="ARBA00023002"/>
    </source>
</evidence>
<organism evidence="4">
    <name type="scientific">Percolomonas cosmopolitus</name>
    <dbReference type="NCBI Taxonomy" id="63605"/>
    <lineage>
        <taxon>Eukaryota</taxon>
        <taxon>Discoba</taxon>
        <taxon>Heterolobosea</taxon>
        <taxon>Tetramitia</taxon>
        <taxon>Eutetramitia</taxon>
        <taxon>Percolomonadidae</taxon>
        <taxon>Percolomonas</taxon>
    </lineage>
</organism>